<keyword evidence="2" id="KW-1133">Transmembrane helix</keyword>
<evidence type="ECO:0000313" key="3">
    <source>
        <dbReference type="EMBL" id="KAK7347399.1"/>
    </source>
</evidence>
<keyword evidence="2" id="KW-0472">Membrane</keyword>
<evidence type="ECO:0000256" key="1">
    <source>
        <dbReference type="SAM" id="MobiDB-lite"/>
    </source>
</evidence>
<evidence type="ECO:0000313" key="4">
    <source>
        <dbReference type="Proteomes" id="UP001374584"/>
    </source>
</evidence>
<keyword evidence="2" id="KW-0812">Transmembrane</keyword>
<name>A0AAN9M457_PHACN</name>
<reference evidence="3 4" key="1">
    <citation type="submission" date="2024-01" db="EMBL/GenBank/DDBJ databases">
        <title>The genomes of 5 underutilized Papilionoideae crops provide insights into root nodulation and disease resistanc.</title>
        <authorList>
            <person name="Jiang F."/>
        </authorList>
    </citation>
    <scope>NUCLEOTIDE SEQUENCE [LARGE SCALE GENOMIC DNA]</scope>
    <source>
        <strain evidence="3">JINMINGXINNONG_FW02</strain>
        <tissue evidence="3">Leaves</tissue>
    </source>
</reference>
<organism evidence="3 4">
    <name type="scientific">Phaseolus coccineus</name>
    <name type="common">Scarlet runner bean</name>
    <name type="synonym">Phaseolus multiflorus</name>
    <dbReference type="NCBI Taxonomy" id="3886"/>
    <lineage>
        <taxon>Eukaryota</taxon>
        <taxon>Viridiplantae</taxon>
        <taxon>Streptophyta</taxon>
        <taxon>Embryophyta</taxon>
        <taxon>Tracheophyta</taxon>
        <taxon>Spermatophyta</taxon>
        <taxon>Magnoliopsida</taxon>
        <taxon>eudicotyledons</taxon>
        <taxon>Gunneridae</taxon>
        <taxon>Pentapetalae</taxon>
        <taxon>rosids</taxon>
        <taxon>fabids</taxon>
        <taxon>Fabales</taxon>
        <taxon>Fabaceae</taxon>
        <taxon>Papilionoideae</taxon>
        <taxon>50 kb inversion clade</taxon>
        <taxon>NPAAA clade</taxon>
        <taxon>indigoferoid/millettioid clade</taxon>
        <taxon>Phaseoleae</taxon>
        <taxon>Phaseolus</taxon>
    </lineage>
</organism>
<evidence type="ECO:0000256" key="2">
    <source>
        <dbReference type="SAM" id="Phobius"/>
    </source>
</evidence>
<sequence length="87" mass="10273">MENDWPLKSHCGSVTQNKKKKREREKTIHTLAAMVQWSLYRFLVHITYIHLSLSSLCILLFSFLFFNTIYCLVSYISYFSPVYVCGL</sequence>
<gene>
    <name evidence="3" type="ORF">VNO80_21929</name>
</gene>
<feature type="region of interest" description="Disordered" evidence="1">
    <location>
        <begin position="1"/>
        <end position="22"/>
    </location>
</feature>
<dbReference type="Proteomes" id="UP001374584">
    <property type="component" value="Unassembled WGS sequence"/>
</dbReference>
<feature type="transmembrane region" description="Helical" evidence="2">
    <location>
        <begin position="53"/>
        <end position="73"/>
    </location>
</feature>
<dbReference type="AlphaFoldDB" id="A0AAN9M457"/>
<protein>
    <submittedName>
        <fullName evidence="3">Uncharacterized protein</fullName>
    </submittedName>
</protein>
<comment type="caution">
    <text evidence="3">The sequence shown here is derived from an EMBL/GenBank/DDBJ whole genome shotgun (WGS) entry which is preliminary data.</text>
</comment>
<keyword evidence="4" id="KW-1185">Reference proteome</keyword>
<accession>A0AAN9M457</accession>
<dbReference type="EMBL" id="JAYMYR010000008">
    <property type="protein sequence ID" value="KAK7347399.1"/>
    <property type="molecule type" value="Genomic_DNA"/>
</dbReference>
<proteinExistence type="predicted"/>